<reference evidence="3 4" key="1">
    <citation type="submission" date="2015-11" db="EMBL/GenBank/DDBJ databases">
        <title>The genome of Candidatus Endoriftia persephone in Ridgeia piscesae and population structure of the North Eastern Pacific vestimentiferan symbionts.</title>
        <authorList>
            <person name="Perez M."/>
            <person name="Juniper K.S."/>
        </authorList>
    </citation>
    <scope>NUCLEOTIDE SEQUENCE [LARGE SCALE GENOMIC DNA]</scope>
    <source>
        <strain evidence="2">Ind10</strain>
        <strain evidence="1">Ind11</strain>
    </source>
</reference>
<dbReference type="OrthoDB" id="6860803at2"/>
<gene>
    <name evidence="1" type="ORF">Ga0074115_12614</name>
    <name evidence="2" type="ORF">Ga0076813_10293</name>
</gene>
<proteinExistence type="predicted"/>
<dbReference type="Proteomes" id="UP000051634">
    <property type="component" value="Unassembled WGS sequence"/>
</dbReference>
<sequence>MDEMTQGTLHPGEARHYRILIKSVGSAPPATAAALAKGLGLPTAAVISLLYRAPAILVDQIDKPTAQQMLVLLSEIGYEAELQPTSSAAPDLAPLYDVAIYITEARQLPHAVTTLANFGGLSEADASNMIMSPPGVVLGSVSEATVRAFAEQIGDGVAIVSSQPKTAHYHLFLADGPSLVRKRIIEAITEAGIPTVDDSGLIATDLDHTTAQTLWQRYQASGLLRIVNRDFLRFDLVLQESQGNDDPTPQQLAALEQLAGVPVELAEAVFRSPPITLLEAIPHAEIGERMAAFDAVGLSLRAELITFQNLGLQVLSLSDQAVLQRTLEEFGLHQPGSNLPPPPFQIPGVMPELQARILRAALEDTGARIAFAEAA</sequence>
<comment type="caution">
    <text evidence="2">The sequence shown here is derived from an EMBL/GenBank/DDBJ whole genome shotgun (WGS) entry which is preliminary data.</text>
</comment>
<dbReference type="STRING" id="54398.Ga0074115_12614"/>
<evidence type="ECO:0000313" key="3">
    <source>
        <dbReference type="Proteomes" id="UP000051276"/>
    </source>
</evidence>
<evidence type="ECO:0000313" key="1">
    <source>
        <dbReference type="EMBL" id="KRT55865.1"/>
    </source>
</evidence>
<evidence type="ECO:0000313" key="4">
    <source>
        <dbReference type="Proteomes" id="UP000051634"/>
    </source>
</evidence>
<dbReference type="EMBL" id="LDXT01000071">
    <property type="protein sequence ID" value="KRT55865.1"/>
    <property type="molecule type" value="Genomic_DNA"/>
</dbReference>
<dbReference type="AlphaFoldDB" id="A0A0T5Z2U6"/>
<accession>A0A0T5Z2U6</accession>
<dbReference type="RefSeq" id="WP_057956776.1">
    <property type="nucleotide sequence ID" value="NZ_KQ556957.1"/>
</dbReference>
<name>A0A0T5Z2U6_9GAMM</name>
<dbReference type="Proteomes" id="UP000051276">
    <property type="component" value="Unassembled WGS sequence"/>
</dbReference>
<evidence type="ECO:0000313" key="2">
    <source>
        <dbReference type="EMBL" id="KRT56798.1"/>
    </source>
</evidence>
<dbReference type="EMBL" id="LMXI01000665">
    <property type="protein sequence ID" value="KRT56798.1"/>
    <property type="molecule type" value="Genomic_DNA"/>
</dbReference>
<organism evidence="2 3">
    <name type="scientific">endosymbiont of Ridgeia piscesae</name>
    <dbReference type="NCBI Taxonomy" id="54398"/>
    <lineage>
        <taxon>Bacteria</taxon>
        <taxon>Pseudomonadati</taxon>
        <taxon>Pseudomonadota</taxon>
        <taxon>Gammaproteobacteria</taxon>
        <taxon>sulfur-oxidizing symbionts</taxon>
    </lineage>
</organism>
<protein>
    <submittedName>
        <fullName evidence="2">Uncharacterized protein</fullName>
    </submittedName>
</protein>
<keyword evidence="4" id="KW-1185">Reference proteome</keyword>